<comment type="caution">
    <text evidence="15">The sequence shown here is derived from an EMBL/GenBank/DDBJ whole genome shotgun (WGS) entry which is preliminary data.</text>
</comment>
<organism evidence="15 16">
    <name type="scientific">Thelohanellus kitauei</name>
    <name type="common">Myxosporean</name>
    <dbReference type="NCBI Taxonomy" id="669202"/>
    <lineage>
        <taxon>Eukaryota</taxon>
        <taxon>Metazoa</taxon>
        <taxon>Cnidaria</taxon>
        <taxon>Myxozoa</taxon>
        <taxon>Myxosporea</taxon>
        <taxon>Bivalvulida</taxon>
        <taxon>Platysporina</taxon>
        <taxon>Myxobolidae</taxon>
        <taxon>Thelohanellus</taxon>
    </lineage>
</organism>
<dbReference type="AlphaFoldDB" id="A0A0C2I6X9"/>
<evidence type="ECO:0000256" key="5">
    <source>
        <dbReference type="ARBA" id="ARBA00022857"/>
    </source>
</evidence>
<evidence type="ECO:0000256" key="3">
    <source>
        <dbReference type="ARBA" id="ARBA00022643"/>
    </source>
</evidence>
<dbReference type="EMBL" id="JWZT01005390">
    <property type="protein sequence ID" value="KII60958.1"/>
    <property type="molecule type" value="Genomic_DNA"/>
</dbReference>
<keyword evidence="6" id="KW-0560">Oxidoreductase</keyword>
<keyword evidence="16" id="KW-1185">Reference proteome</keyword>
<evidence type="ECO:0000313" key="15">
    <source>
        <dbReference type="EMBL" id="KII60958.1"/>
    </source>
</evidence>
<comment type="catalytic activity">
    <reaction evidence="10">
        <text>5,6-dihydrouridine(17) in tRNA + NAD(+) = uridine(17) in tRNA + NADH + H(+)</text>
        <dbReference type="Rhea" id="RHEA:53372"/>
        <dbReference type="Rhea" id="RHEA-COMP:13541"/>
        <dbReference type="Rhea" id="RHEA-COMP:13542"/>
        <dbReference type="ChEBI" id="CHEBI:15378"/>
        <dbReference type="ChEBI" id="CHEBI:57540"/>
        <dbReference type="ChEBI" id="CHEBI:57945"/>
        <dbReference type="ChEBI" id="CHEBI:65315"/>
        <dbReference type="ChEBI" id="CHEBI:74443"/>
        <dbReference type="EC" id="1.3.1.88"/>
    </reaction>
    <physiologicalReaction direction="right-to-left" evidence="10">
        <dbReference type="Rhea" id="RHEA:53374"/>
    </physiologicalReaction>
</comment>
<evidence type="ECO:0000256" key="8">
    <source>
        <dbReference type="ARBA" id="ARBA00038313"/>
    </source>
</evidence>
<dbReference type="EC" id="1.3.1.88" evidence="9"/>
<comment type="catalytic activity">
    <reaction evidence="11">
        <text>5,6-dihydrouridine(16) in tRNA + NADP(+) = uridine(16) in tRNA + NADPH + H(+)</text>
        <dbReference type="Rhea" id="RHEA:53376"/>
        <dbReference type="Rhea" id="RHEA-COMP:13543"/>
        <dbReference type="Rhea" id="RHEA-COMP:13544"/>
        <dbReference type="ChEBI" id="CHEBI:15378"/>
        <dbReference type="ChEBI" id="CHEBI:57783"/>
        <dbReference type="ChEBI" id="CHEBI:58349"/>
        <dbReference type="ChEBI" id="CHEBI:65315"/>
        <dbReference type="ChEBI" id="CHEBI:74443"/>
        <dbReference type="EC" id="1.3.1.88"/>
    </reaction>
    <physiologicalReaction direction="right-to-left" evidence="11">
        <dbReference type="Rhea" id="RHEA:53378"/>
    </physiologicalReaction>
</comment>
<dbReference type="OMA" id="NPCLFAN"/>
<dbReference type="GO" id="GO:0017150">
    <property type="term" value="F:tRNA dihydrouridine synthase activity"/>
    <property type="evidence" value="ECO:0007669"/>
    <property type="project" value="InterPro"/>
</dbReference>
<accession>A0A0C2I6X9</accession>
<evidence type="ECO:0000313" key="16">
    <source>
        <dbReference type="Proteomes" id="UP000031668"/>
    </source>
</evidence>
<dbReference type="Gene3D" id="3.20.20.70">
    <property type="entry name" value="Aldolase class I"/>
    <property type="match status" value="1"/>
</dbReference>
<reference evidence="15 16" key="1">
    <citation type="journal article" date="2014" name="Genome Biol. Evol.">
        <title>The genome of the myxosporean Thelohanellus kitauei shows adaptations to nutrient acquisition within its fish host.</title>
        <authorList>
            <person name="Yang Y."/>
            <person name="Xiong J."/>
            <person name="Zhou Z."/>
            <person name="Huo F."/>
            <person name="Miao W."/>
            <person name="Ran C."/>
            <person name="Liu Y."/>
            <person name="Zhang J."/>
            <person name="Feng J."/>
            <person name="Wang M."/>
            <person name="Wang M."/>
            <person name="Wang L."/>
            <person name="Yao B."/>
        </authorList>
    </citation>
    <scope>NUCLEOTIDE SEQUENCE [LARGE SCALE GENOMIC DNA]</scope>
    <source>
        <strain evidence="15">Wuqing</strain>
    </source>
</reference>
<evidence type="ECO:0000256" key="4">
    <source>
        <dbReference type="ARBA" id="ARBA00022694"/>
    </source>
</evidence>
<keyword evidence="3" id="KW-0288">FMN</keyword>
<keyword evidence="7" id="KW-0520">NAD</keyword>
<dbReference type="PANTHER" id="PTHR11082">
    <property type="entry name" value="TRNA-DIHYDROURIDINE SYNTHASE"/>
    <property type="match status" value="1"/>
</dbReference>
<gene>
    <name evidence="15" type="ORF">RF11_13931</name>
</gene>
<dbReference type="Pfam" id="PF01207">
    <property type="entry name" value="Dus"/>
    <property type="match status" value="1"/>
</dbReference>
<keyword evidence="2" id="KW-0285">Flavoprotein</keyword>
<keyword evidence="4" id="KW-0819">tRNA processing</keyword>
<sequence>MLDHESLRSVVAPMVGYSELAWRMMMRERGATLCYTPMINGSIFIRDSTHRSEEIQIHDKDRPLIVQFAANNPELFYACGKYVEPICDAVDLNLGCPQNIARKGRYGSFLQEDWQLINNILRQASAALSLPVTCKIRILDTLEKSIDYARMLERSGVSMICVHGRTRDQKGQFMGLANWDFIKAIKQSVSIPIISNGNIRYHSDIKDCLDYTRADGVMVAEGCLYNPYIFEPKNKSMFCAAREYIQYASKYSTPLYFWRGHIFKLLIHA</sequence>
<dbReference type="OrthoDB" id="272303at2759"/>
<comment type="catalytic activity">
    <reaction evidence="12">
        <text>5,6-dihydrouridine(16) in tRNA + NAD(+) = uridine(16) in tRNA + NADH + H(+)</text>
        <dbReference type="Rhea" id="RHEA:53380"/>
        <dbReference type="Rhea" id="RHEA-COMP:13543"/>
        <dbReference type="Rhea" id="RHEA-COMP:13544"/>
        <dbReference type="ChEBI" id="CHEBI:15378"/>
        <dbReference type="ChEBI" id="CHEBI:57540"/>
        <dbReference type="ChEBI" id="CHEBI:57945"/>
        <dbReference type="ChEBI" id="CHEBI:65315"/>
        <dbReference type="ChEBI" id="CHEBI:74443"/>
        <dbReference type="EC" id="1.3.1.88"/>
    </reaction>
    <physiologicalReaction direction="right-to-left" evidence="12">
        <dbReference type="Rhea" id="RHEA:53382"/>
    </physiologicalReaction>
</comment>
<dbReference type="InterPro" id="IPR018517">
    <property type="entry name" value="tRNA_hU_synthase_CS"/>
</dbReference>
<dbReference type="InterPro" id="IPR035587">
    <property type="entry name" value="DUS-like_FMN-bd"/>
</dbReference>
<evidence type="ECO:0000256" key="12">
    <source>
        <dbReference type="ARBA" id="ARBA00048934"/>
    </source>
</evidence>
<dbReference type="Proteomes" id="UP000031668">
    <property type="component" value="Unassembled WGS sequence"/>
</dbReference>
<dbReference type="SUPFAM" id="SSF51395">
    <property type="entry name" value="FMN-linked oxidoreductases"/>
    <property type="match status" value="1"/>
</dbReference>
<dbReference type="PANTHER" id="PTHR11082:SF5">
    <property type="entry name" value="TRNA-DIHYDROURIDINE(16_17) SYNTHASE [NAD(P)(+)]-LIKE"/>
    <property type="match status" value="1"/>
</dbReference>
<evidence type="ECO:0000256" key="10">
    <source>
        <dbReference type="ARBA" id="ARBA00047287"/>
    </source>
</evidence>
<evidence type="ECO:0000259" key="14">
    <source>
        <dbReference type="Pfam" id="PF01207"/>
    </source>
</evidence>
<evidence type="ECO:0000256" key="13">
    <source>
        <dbReference type="ARBA" id="ARBA00049467"/>
    </source>
</evidence>
<evidence type="ECO:0000256" key="6">
    <source>
        <dbReference type="ARBA" id="ARBA00023002"/>
    </source>
</evidence>
<evidence type="ECO:0000256" key="7">
    <source>
        <dbReference type="ARBA" id="ARBA00023027"/>
    </source>
</evidence>
<feature type="domain" description="DUS-like FMN-binding" evidence="14">
    <location>
        <begin position="11"/>
        <end position="235"/>
    </location>
</feature>
<name>A0A0C2I6X9_THEKT</name>
<evidence type="ECO:0000256" key="9">
    <source>
        <dbReference type="ARBA" id="ARBA00038890"/>
    </source>
</evidence>
<proteinExistence type="inferred from homology"/>
<dbReference type="GO" id="GO:0050660">
    <property type="term" value="F:flavin adenine dinucleotide binding"/>
    <property type="evidence" value="ECO:0007669"/>
    <property type="project" value="InterPro"/>
</dbReference>
<evidence type="ECO:0000256" key="11">
    <source>
        <dbReference type="ARBA" id="ARBA00047652"/>
    </source>
</evidence>
<protein>
    <recommendedName>
        <fullName evidence="9">tRNA-dihydrouridine(16/17) synthase [NAD(P)(+)]</fullName>
        <ecNumber evidence="9">1.3.1.88</ecNumber>
    </recommendedName>
</protein>
<dbReference type="InterPro" id="IPR013785">
    <property type="entry name" value="Aldolase_TIM"/>
</dbReference>
<evidence type="ECO:0000256" key="1">
    <source>
        <dbReference type="ARBA" id="ARBA00001917"/>
    </source>
</evidence>
<comment type="similarity">
    <text evidence="8">Belongs to the Dus family. Dus1 subfamily.</text>
</comment>
<keyword evidence="5" id="KW-0521">NADP</keyword>
<dbReference type="PROSITE" id="PS01136">
    <property type="entry name" value="UPF0034"/>
    <property type="match status" value="1"/>
</dbReference>
<comment type="catalytic activity">
    <reaction evidence="13">
        <text>5,6-dihydrouridine(17) in tRNA + NADP(+) = uridine(17) in tRNA + NADPH + H(+)</text>
        <dbReference type="Rhea" id="RHEA:53368"/>
        <dbReference type="Rhea" id="RHEA-COMP:13541"/>
        <dbReference type="Rhea" id="RHEA-COMP:13542"/>
        <dbReference type="ChEBI" id="CHEBI:15378"/>
        <dbReference type="ChEBI" id="CHEBI:57783"/>
        <dbReference type="ChEBI" id="CHEBI:58349"/>
        <dbReference type="ChEBI" id="CHEBI:65315"/>
        <dbReference type="ChEBI" id="CHEBI:74443"/>
        <dbReference type="EC" id="1.3.1.88"/>
    </reaction>
    <physiologicalReaction direction="right-to-left" evidence="13">
        <dbReference type="Rhea" id="RHEA:53370"/>
    </physiologicalReaction>
</comment>
<evidence type="ECO:0000256" key="2">
    <source>
        <dbReference type="ARBA" id="ARBA00022630"/>
    </source>
</evidence>
<dbReference type="CDD" id="cd02801">
    <property type="entry name" value="DUS_like_FMN"/>
    <property type="match status" value="1"/>
</dbReference>
<comment type="cofactor">
    <cofactor evidence="1">
        <name>FMN</name>
        <dbReference type="ChEBI" id="CHEBI:58210"/>
    </cofactor>
</comment>